<dbReference type="Pfam" id="PF00710">
    <property type="entry name" value="Asparaginase"/>
    <property type="match status" value="1"/>
</dbReference>
<protein>
    <submittedName>
        <fullName evidence="3">Asparaginase</fullName>
    </submittedName>
</protein>
<feature type="active site" description="O-isoaspartyl threonine intermediate" evidence="1">
    <location>
        <position position="12"/>
    </location>
</feature>
<dbReference type="SUPFAM" id="SSF53774">
    <property type="entry name" value="Glutaminase/Asparaginase"/>
    <property type="match status" value="1"/>
</dbReference>
<dbReference type="Gene3D" id="3.40.50.1170">
    <property type="entry name" value="L-asparaginase, N-terminal domain"/>
    <property type="match status" value="1"/>
</dbReference>
<dbReference type="InterPro" id="IPR006034">
    <property type="entry name" value="Asparaginase/glutaminase-like"/>
</dbReference>
<dbReference type="PIRSF" id="PIRSF500176">
    <property type="entry name" value="L_ASNase"/>
    <property type="match status" value="1"/>
</dbReference>
<organism evidence="3">
    <name type="scientific">uncultured Sulfurovum sp</name>
    <dbReference type="NCBI Taxonomy" id="269237"/>
    <lineage>
        <taxon>Bacteria</taxon>
        <taxon>Pseudomonadati</taxon>
        <taxon>Campylobacterota</taxon>
        <taxon>Epsilonproteobacteria</taxon>
        <taxon>Campylobacterales</taxon>
        <taxon>Sulfurovaceae</taxon>
        <taxon>Sulfurovum</taxon>
        <taxon>environmental samples</taxon>
    </lineage>
</organism>
<dbReference type="PANTHER" id="PTHR11707">
    <property type="entry name" value="L-ASPARAGINASE"/>
    <property type="match status" value="1"/>
</dbReference>
<dbReference type="InterPro" id="IPR037152">
    <property type="entry name" value="L-asparaginase_N_sf"/>
</dbReference>
<evidence type="ECO:0000313" key="3">
    <source>
        <dbReference type="EMBL" id="CAA6803435.1"/>
    </source>
</evidence>
<name>A0A6S6SKG9_9BACT</name>
<accession>A0A6S6SKG9</accession>
<feature type="domain" description="L-asparaginase N-terminal" evidence="2">
    <location>
        <begin position="3"/>
        <end position="155"/>
    </location>
</feature>
<dbReference type="PIRSF" id="PIRSF001220">
    <property type="entry name" value="L-ASNase_gatD"/>
    <property type="match status" value="1"/>
</dbReference>
<dbReference type="EMBL" id="CACVAX010000007">
    <property type="protein sequence ID" value="CAA6803435.1"/>
    <property type="molecule type" value="Genomic_DNA"/>
</dbReference>
<dbReference type="AlphaFoldDB" id="A0A6S6SKG9"/>
<reference evidence="3" key="1">
    <citation type="submission" date="2020-01" db="EMBL/GenBank/DDBJ databases">
        <authorList>
            <person name="Meier V. D."/>
            <person name="Meier V D."/>
        </authorList>
    </citation>
    <scope>NUCLEOTIDE SEQUENCE</scope>
    <source>
        <strain evidence="3">HLG_WM_MAG_04</strain>
    </source>
</reference>
<evidence type="ECO:0000256" key="1">
    <source>
        <dbReference type="PIRSR" id="PIRSR001220-1"/>
    </source>
</evidence>
<gene>
    <name evidence="3" type="ORF">HELGO_WM28616</name>
</gene>
<proteinExistence type="predicted"/>
<dbReference type="InterPro" id="IPR027474">
    <property type="entry name" value="L-asparaginase_N"/>
</dbReference>
<evidence type="ECO:0000259" key="2">
    <source>
        <dbReference type="Pfam" id="PF00710"/>
    </source>
</evidence>
<dbReference type="PANTHER" id="PTHR11707:SF28">
    <property type="entry name" value="60 KDA LYSOPHOSPHOLIPASE"/>
    <property type="match status" value="1"/>
</dbReference>
<dbReference type="PRINTS" id="PR00139">
    <property type="entry name" value="ASNGLNASE"/>
</dbReference>
<sequence>MKKILIINTGGTFNKIYNPLTGNLDIEPTGNAIKSIAKAWLTKLKISNIIGKDSLDINNKDRNMIVQSIQNSKEKNIIVVHGTDTMDKTARYLKEAKLKKKIILTGAMVPHSINPIESTSNLCSAYGFLQANKEFGVFISMNGIIKDYKRVVKNKEKGYFE</sequence>
<dbReference type="InterPro" id="IPR036152">
    <property type="entry name" value="Asp/glu_Ase-like_sf"/>
</dbReference>